<evidence type="ECO:0000313" key="1">
    <source>
        <dbReference type="EnsemblMetazoa" id="G20824.1:cds"/>
    </source>
</evidence>
<sequence length="374" mass="42521">MKDLNALSLIESQKERYTSLIEKLKSGEDLPLYNEDVQFTTDRTVRLCTDIQRYINAIQDEIQALNEMIKSFTIHLGEKMKQLVESKYFEDTNTKNAKMFKSEDNDKNNVVTSHLQLIGIKSSIMSGDTKAKEDARYYRQSDQGYHKGLCCVVTVVEGNHGFKKEDLTCVSSDSPNDLKRCSENREEIVGASVVKIRAVDGFQFELDVPMRIFVPYVPIDIEKEIKLKISIDGSKWTYPEKITPTANLNEINVALVGTSLLKFNMVEIAVVSRPKRESHVIKDNSHKAAEIRPSNNENFIVRVQEGTFKEDICAHLKVDAGLASRVSSDPDFNHIRIATPLFGVEFDEYTQNDVALDIQPNYIKKAGKTDFPYY</sequence>
<dbReference type="Proteomes" id="UP000005408">
    <property type="component" value="Unassembled WGS sequence"/>
</dbReference>
<dbReference type="EnsemblMetazoa" id="G20824.1">
    <property type="protein sequence ID" value="G20824.1:cds"/>
    <property type="gene ID" value="G20824"/>
</dbReference>
<organism evidence="1 2">
    <name type="scientific">Magallana gigas</name>
    <name type="common">Pacific oyster</name>
    <name type="synonym">Crassostrea gigas</name>
    <dbReference type="NCBI Taxonomy" id="29159"/>
    <lineage>
        <taxon>Eukaryota</taxon>
        <taxon>Metazoa</taxon>
        <taxon>Spiralia</taxon>
        <taxon>Lophotrochozoa</taxon>
        <taxon>Mollusca</taxon>
        <taxon>Bivalvia</taxon>
        <taxon>Autobranchia</taxon>
        <taxon>Pteriomorphia</taxon>
        <taxon>Ostreida</taxon>
        <taxon>Ostreoidea</taxon>
        <taxon>Ostreidae</taxon>
        <taxon>Magallana</taxon>
    </lineage>
</organism>
<name>A0A8W8JSE2_MAGGI</name>
<keyword evidence="2" id="KW-1185">Reference proteome</keyword>
<evidence type="ECO:0000313" key="2">
    <source>
        <dbReference type="Proteomes" id="UP000005408"/>
    </source>
</evidence>
<accession>A0A8W8JSE2</accession>
<reference evidence="1" key="1">
    <citation type="submission" date="2022-08" db="UniProtKB">
        <authorList>
            <consortium name="EnsemblMetazoa"/>
        </authorList>
    </citation>
    <scope>IDENTIFICATION</scope>
    <source>
        <strain evidence="1">05x7-T-G4-1.051#20</strain>
    </source>
</reference>
<dbReference type="AlphaFoldDB" id="A0A8W8JSE2"/>
<protein>
    <submittedName>
        <fullName evidence="1">Uncharacterized protein</fullName>
    </submittedName>
</protein>
<proteinExistence type="predicted"/>